<dbReference type="Proteomes" id="UP001141806">
    <property type="component" value="Unassembled WGS sequence"/>
</dbReference>
<dbReference type="PRINTS" id="PR01573">
    <property type="entry name" value="SUPERTUBBY"/>
</dbReference>
<keyword evidence="4" id="KW-1185">Reference proteome</keyword>
<accession>A0A9Q0K134</accession>
<comment type="similarity">
    <text evidence="1">Belongs to the TUB family.</text>
</comment>
<dbReference type="EMBL" id="JAMYWD010000010">
    <property type="protein sequence ID" value="KAJ4958040.1"/>
    <property type="molecule type" value="Genomic_DNA"/>
</dbReference>
<protein>
    <recommendedName>
        <fullName evidence="2">Tubby C-terminal domain-containing protein</fullName>
    </recommendedName>
</protein>
<dbReference type="Pfam" id="PF01167">
    <property type="entry name" value="Tub"/>
    <property type="match status" value="1"/>
</dbReference>
<name>A0A9Q0K134_9MAGN</name>
<dbReference type="InterPro" id="IPR025659">
    <property type="entry name" value="Tubby-like_C"/>
</dbReference>
<dbReference type="OrthoDB" id="8775810at2759"/>
<dbReference type="PANTHER" id="PTHR16517:SF131">
    <property type="entry name" value="TUBBY-LIKE PROTEIN 8"/>
    <property type="match status" value="1"/>
</dbReference>
<dbReference type="AlphaFoldDB" id="A0A9Q0K134"/>
<evidence type="ECO:0000313" key="3">
    <source>
        <dbReference type="EMBL" id="KAJ4958040.1"/>
    </source>
</evidence>
<sequence length="412" mass="46569">MNGCKRSSVQLQSSYKSLYVNPLNEFKHNRSNSEGDNSSASAFGLRLYRNSSVIGTPNLKKCLLDFNNKENAVPSCNSSAKKEIENSDVNRLSSVGTKNRFLKSSSLQLCMQLNEPDSTFWSKFRDPFESDNTNQVNVWDHSDSEAAPASSWSNLPNRSLLCRPLPLDVGRCTCVIVKEASPGGLDRGTLYSLYTNEGHGRQNRKLAVAHHRRCNGRSEFIIAQNVKGIYCSLDESFLGNVTANLIGSNYRIWGQGIRLESLKKHPKQLLAVVSFKPTITTWTGSYRSMRAWIPKHQSLKSTTQIQHVKGLPKDWEGMMNKVLRLFSRVPHYNNISRQHELNFREKGQAGLRIQSSMKNFQLTMEENGRQSILQLGRADKSKYIMDYRYPLTGYQAFCICLASIDSKLCCSV</sequence>
<organism evidence="3 4">
    <name type="scientific">Protea cynaroides</name>
    <dbReference type="NCBI Taxonomy" id="273540"/>
    <lineage>
        <taxon>Eukaryota</taxon>
        <taxon>Viridiplantae</taxon>
        <taxon>Streptophyta</taxon>
        <taxon>Embryophyta</taxon>
        <taxon>Tracheophyta</taxon>
        <taxon>Spermatophyta</taxon>
        <taxon>Magnoliopsida</taxon>
        <taxon>Proteales</taxon>
        <taxon>Proteaceae</taxon>
        <taxon>Protea</taxon>
    </lineage>
</organism>
<proteinExistence type="inferred from homology"/>
<dbReference type="SUPFAM" id="SSF54518">
    <property type="entry name" value="Tubby C-terminal domain-like"/>
    <property type="match status" value="1"/>
</dbReference>
<gene>
    <name evidence="3" type="ORF">NE237_025151</name>
</gene>
<reference evidence="3" key="1">
    <citation type="journal article" date="2023" name="Plant J.">
        <title>The genome of the king protea, Protea cynaroides.</title>
        <authorList>
            <person name="Chang J."/>
            <person name="Duong T.A."/>
            <person name="Schoeman C."/>
            <person name="Ma X."/>
            <person name="Roodt D."/>
            <person name="Barker N."/>
            <person name="Li Z."/>
            <person name="Van de Peer Y."/>
            <person name="Mizrachi E."/>
        </authorList>
    </citation>
    <scope>NUCLEOTIDE SEQUENCE</scope>
    <source>
        <tissue evidence="3">Young leaves</tissue>
    </source>
</reference>
<evidence type="ECO:0000259" key="2">
    <source>
        <dbReference type="Pfam" id="PF01167"/>
    </source>
</evidence>
<evidence type="ECO:0000256" key="1">
    <source>
        <dbReference type="ARBA" id="ARBA00007129"/>
    </source>
</evidence>
<evidence type="ECO:0000313" key="4">
    <source>
        <dbReference type="Proteomes" id="UP001141806"/>
    </source>
</evidence>
<dbReference type="PANTHER" id="PTHR16517">
    <property type="entry name" value="TUBBY-RELATED"/>
    <property type="match status" value="1"/>
</dbReference>
<feature type="domain" description="Tubby C-terminal" evidence="2">
    <location>
        <begin position="162"/>
        <end position="406"/>
    </location>
</feature>
<dbReference type="Gene3D" id="3.20.90.10">
    <property type="entry name" value="Tubby Protein, Chain A"/>
    <property type="match status" value="1"/>
</dbReference>
<dbReference type="InterPro" id="IPR000007">
    <property type="entry name" value="Tubby_C"/>
</dbReference>
<comment type="caution">
    <text evidence="3">The sequence shown here is derived from an EMBL/GenBank/DDBJ whole genome shotgun (WGS) entry which is preliminary data.</text>
</comment>